<reference evidence="3" key="3">
    <citation type="submission" date="2020-02" db="EMBL/GenBank/DDBJ databases">
        <authorList>
            <person name="Littmann E."/>
            <person name="Sorbara M."/>
        </authorList>
    </citation>
    <scope>NUCLEOTIDE SEQUENCE</scope>
    <source>
        <strain evidence="3">MSK.14.57</strain>
    </source>
</reference>
<proteinExistence type="predicted"/>
<sequence length="100" mass="11915">MKKYKIQLNARAYRDLEEIFEYIANDLQSPEYAKGQTDRLWKSLKTLEIFPSSHQERLVGNYAGKGYRQLLIDNYLAIFKIDEQRKIVKIITIQYQGRNL</sequence>
<evidence type="ECO:0000313" key="2">
    <source>
        <dbReference type="EMBL" id="AQP40596.1"/>
    </source>
</evidence>
<dbReference type="NCBIfam" id="TIGR02385">
    <property type="entry name" value="RelE_StbE"/>
    <property type="match status" value="1"/>
</dbReference>
<dbReference type="EMBL" id="JAAITB010000084">
    <property type="protein sequence ID" value="NSJ81144.1"/>
    <property type="molecule type" value="Genomic_DNA"/>
</dbReference>
<dbReference type="RefSeq" id="WP_055232726.1">
    <property type="nucleotide sequence ID" value="NZ_BAABXM010000001.1"/>
</dbReference>
<dbReference type="Proteomes" id="UP001644750">
    <property type="component" value="Unassembled WGS sequence"/>
</dbReference>
<dbReference type="GeneID" id="92741342"/>
<evidence type="ECO:0000313" key="3">
    <source>
        <dbReference type="EMBL" id="NSJ81144.1"/>
    </source>
</evidence>
<dbReference type="Proteomes" id="UP000188159">
    <property type="component" value="Chromosome"/>
</dbReference>
<dbReference type="InterPro" id="IPR035093">
    <property type="entry name" value="RelE/ParE_toxin_dom_sf"/>
</dbReference>
<evidence type="ECO:0000313" key="4">
    <source>
        <dbReference type="EMBL" id="WMD15339.1"/>
    </source>
</evidence>
<dbReference type="Proteomes" id="UP001243496">
    <property type="component" value="Chromosome"/>
</dbReference>
<reference evidence="3 6" key="2">
    <citation type="journal article" date="2020" name="Cell Host Microbe">
        <title>Functional and Genomic Variation between Human-Derived Isolates of Lachnospiraceae Reveals Inter- and Intra-Species Diversity.</title>
        <authorList>
            <person name="Sorbara M.T."/>
            <person name="Littmann E.R."/>
            <person name="Fontana E."/>
            <person name="Moody T.U."/>
            <person name="Kohout C.E."/>
            <person name="Gjonbalaj M."/>
            <person name="Eaton V."/>
            <person name="Seok R."/>
            <person name="Leiner I.M."/>
            <person name="Pamer E.G."/>
        </authorList>
    </citation>
    <scope>NUCLEOTIDE SEQUENCE [LARGE SCALE GENOMIC DNA]</scope>
    <source>
        <strain evidence="3 6">MSK.14.57</strain>
    </source>
</reference>
<organism evidence="2 5">
    <name type="scientific">Anaerostipes hadrus</name>
    <dbReference type="NCBI Taxonomy" id="649756"/>
    <lineage>
        <taxon>Bacteria</taxon>
        <taxon>Bacillati</taxon>
        <taxon>Bacillota</taxon>
        <taxon>Clostridia</taxon>
        <taxon>Lachnospirales</taxon>
        <taxon>Lachnospiraceae</taxon>
        <taxon>Anaerostipes</taxon>
    </lineage>
</organism>
<dbReference type="AlphaFoldDB" id="A0A1Q2CA34"/>
<dbReference type="EMBL" id="CP132968">
    <property type="protein sequence ID" value="WMD15339.1"/>
    <property type="molecule type" value="Genomic_DNA"/>
</dbReference>
<evidence type="ECO:0000256" key="1">
    <source>
        <dbReference type="ARBA" id="ARBA00022649"/>
    </source>
</evidence>
<keyword evidence="1" id="KW-1277">Toxin-antitoxin system</keyword>
<dbReference type="EMBL" id="CP012098">
    <property type="protein sequence ID" value="AQP40596.1"/>
    <property type="molecule type" value="Genomic_DNA"/>
</dbReference>
<dbReference type="Pfam" id="PF05016">
    <property type="entry name" value="ParE_toxin"/>
    <property type="match status" value="1"/>
</dbReference>
<dbReference type="Gene3D" id="3.30.2310.20">
    <property type="entry name" value="RelE-like"/>
    <property type="match status" value="1"/>
</dbReference>
<keyword evidence="6" id="KW-1185">Reference proteome</keyword>
<dbReference type="SUPFAM" id="SSF143011">
    <property type="entry name" value="RelE-like"/>
    <property type="match status" value="1"/>
</dbReference>
<gene>
    <name evidence="2" type="ORF">DO83_14075</name>
    <name evidence="3" type="ORF">G5A72_16510</name>
    <name evidence="4" type="ORF">RBI15_08085</name>
</gene>
<reference evidence="2 5" key="1">
    <citation type="journal article" date="2016" name="Sci. Rep.">
        <title>Accelerated dysbiosis of gut microbiota during aggravation of DSS-induced colitis by a butyrate-producing bacterium.</title>
        <authorList>
            <person name="Zhang Q."/>
            <person name="Wu Y."/>
            <person name="Wang J."/>
            <person name="Wu G."/>
            <person name="Long W."/>
            <person name="Xue Z."/>
            <person name="Wang L."/>
            <person name="Zhang X."/>
            <person name="Pang X."/>
            <person name="Zhao Y."/>
            <person name="Zhao L."/>
            <person name="Zhang C."/>
        </authorList>
    </citation>
    <scope>NUCLEOTIDE SEQUENCE [LARGE SCALE GENOMIC DNA]</scope>
    <source>
        <strain evidence="2 5">BPB5</strain>
    </source>
</reference>
<protein>
    <submittedName>
        <fullName evidence="2">Cytotoxic translational repressor of toxin-antitoxin stability system</fullName>
    </submittedName>
    <submittedName>
        <fullName evidence="3">Type II toxin-antitoxin system RelE/ParE family toxin</fullName>
    </submittedName>
</protein>
<reference evidence="4" key="4">
    <citation type="submission" date="2023-08" db="EMBL/GenBank/DDBJ databases">
        <title>Complete Genome Sequences of butyrate producing Anaerostipes hadrus strains BA1 and GIF7 isolated from the terminal ileum of a healthy lean male.</title>
        <authorList>
            <person name="Low A."/>
            <person name="Sheludchenko M."/>
            <person name="Cheng H.E."/>
            <person name="Koh X.Q."/>
            <person name="Lee J."/>
        </authorList>
    </citation>
    <scope>NUCLEOTIDE SEQUENCE</scope>
    <source>
        <strain evidence="4">BA1</strain>
    </source>
</reference>
<dbReference type="InterPro" id="IPR007712">
    <property type="entry name" value="RelE/ParE_toxin"/>
</dbReference>
<evidence type="ECO:0000313" key="5">
    <source>
        <dbReference type="Proteomes" id="UP000188159"/>
    </source>
</evidence>
<accession>A0A1Q2CA34</accession>
<name>A0A1Q2CA34_ANAHA</name>
<evidence type="ECO:0000313" key="6">
    <source>
        <dbReference type="Proteomes" id="UP001644750"/>
    </source>
</evidence>